<protein>
    <recommendedName>
        <fullName evidence="2">Aspartyl/asparaginy/proline hydroxylase domain-containing protein</fullName>
    </recommendedName>
</protein>
<comment type="similarity">
    <text evidence="1">Belongs to the aspartyl/asparaginyl beta-hydroxylase family.</text>
</comment>
<evidence type="ECO:0000256" key="1">
    <source>
        <dbReference type="ARBA" id="ARBA00007730"/>
    </source>
</evidence>
<evidence type="ECO:0000259" key="2">
    <source>
        <dbReference type="Pfam" id="PF05118"/>
    </source>
</evidence>
<accession>A0AAD7UQG7</accession>
<name>A0AAD7UQG7_9STRA</name>
<comment type="caution">
    <text evidence="3">The sequence shown here is derived from an EMBL/GenBank/DDBJ whole genome shotgun (WGS) entry which is preliminary data.</text>
</comment>
<keyword evidence="4" id="KW-1185">Reference proteome</keyword>
<sequence>MEACLTFGDVTLKISVPAAKISQGFAYRRLLAAFHKHYRSKHPECPGVEDLWLEDGDGHRVRDDALAPAGAVSLAVRNSVWHQKARAACASFGTLELVEGKPGSCAGQRGARLWFLRRGVLSARAASWALREASCEDDRWRRDAVLAYKLGFACRRESKLDDAVTALAKAATTMDDLLEPAWLRKAYHEWAAAVADRDTSDRWTEVAVHKLGVERGVWHRWDQRPLDRLLPNLRARPVWGDHPILHLLEPFDDDLPQHPTPGTIALPENSNRAFPRASARASELLASPHRVRRCFIRVTPPRTHLPTTCASTNVLLRAELDLRGRPSYLRVADELVDDARRRVYDPSFEHELWYEGDTPRLTFVCDFAHPDLPDDDNPAIARLLCSCR</sequence>
<dbReference type="Proteomes" id="UP001230188">
    <property type="component" value="Unassembled WGS sequence"/>
</dbReference>
<dbReference type="Pfam" id="PF05118">
    <property type="entry name" value="Asp_Arg_Hydrox"/>
    <property type="match status" value="1"/>
</dbReference>
<dbReference type="InterPro" id="IPR007803">
    <property type="entry name" value="Asp/Arg/Pro-Hydrxlase"/>
</dbReference>
<dbReference type="AlphaFoldDB" id="A0AAD7UQG7"/>
<feature type="domain" description="Aspartyl/asparaginy/proline hydroxylase" evidence="2">
    <location>
        <begin position="274"/>
        <end position="370"/>
    </location>
</feature>
<dbReference type="EMBL" id="JAQMWT010000012">
    <property type="protein sequence ID" value="KAJ8614043.1"/>
    <property type="molecule type" value="Genomic_DNA"/>
</dbReference>
<dbReference type="InterPro" id="IPR027443">
    <property type="entry name" value="IPNS-like_sf"/>
</dbReference>
<gene>
    <name evidence="3" type="ORF">CTAYLR_005833</name>
</gene>
<organism evidence="3 4">
    <name type="scientific">Chrysophaeum taylorii</name>
    <dbReference type="NCBI Taxonomy" id="2483200"/>
    <lineage>
        <taxon>Eukaryota</taxon>
        <taxon>Sar</taxon>
        <taxon>Stramenopiles</taxon>
        <taxon>Ochrophyta</taxon>
        <taxon>Pelagophyceae</taxon>
        <taxon>Pelagomonadales</taxon>
        <taxon>Pelagomonadaceae</taxon>
        <taxon>Chrysophaeum</taxon>
    </lineage>
</organism>
<reference evidence="3" key="1">
    <citation type="submission" date="2023-01" db="EMBL/GenBank/DDBJ databases">
        <title>Metagenome sequencing of chrysophaentin producing Chrysophaeum taylorii.</title>
        <authorList>
            <person name="Davison J."/>
            <person name="Bewley C."/>
        </authorList>
    </citation>
    <scope>NUCLEOTIDE SEQUENCE</scope>
    <source>
        <strain evidence="3">NIES-1699</strain>
    </source>
</reference>
<evidence type="ECO:0000313" key="3">
    <source>
        <dbReference type="EMBL" id="KAJ8614043.1"/>
    </source>
</evidence>
<proteinExistence type="inferred from homology"/>
<dbReference type="Gene3D" id="2.60.120.330">
    <property type="entry name" value="B-lactam Antibiotic, Isopenicillin N Synthase, Chain"/>
    <property type="match status" value="1"/>
</dbReference>
<evidence type="ECO:0000313" key="4">
    <source>
        <dbReference type="Proteomes" id="UP001230188"/>
    </source>
</evidence>